<dbReference type="Pfam" id="PF15003">
    <property type="entry name" value="HAUS2"/>
    <property type="match status" value="1"/>
</dbReference>
<dbReference type="InterPro" id="IPR028346">
    <property type="entry name" value="HAUS2"/>
</dbReference>
<dbReference type="GO" id="GO:1990498">
    <property type="term" value="C:mitotic spindle microtubule"/>
    <property type="evidence" value="ECO:0007669"/>
    <property type="project" value="TreeGrafter"/>
</dbReference>
<dbReference type="GO" id="GO:0051225">
    <property type="term" value="P:spindle assembly"/>
    <property type="evidence" value="ECO:0007669"/>
    <property type="project" value="InterPro"/>
</dbReference>
<dbReference type="EMBL" id="PGGS01000291">
    <property type="protein sequence ID" value="PNH05635.1"/>
    <property type="molecule type" value="Genomic_DNA"/>
</dbReference>
<accession>A0A2J7ZZE1</accession>
<organism evidence="1 2">
    <name type="scientific">Tetrabaena socialis</name>
    <dbReference type="NCBI Taxonomy" id="47790"/>
    <lineage>
        <taxon>Eukaryota</taxon>
        <taxon>Viridiplantae</taxon>
        <taxon>Chlorophyta</taxon>
        <taxon>core chlorophytes</taxon>
        <taxon>Chlorophyceae</taxon>
        <taxon>CS clade</taxon>
        <taxon>Chlamydomonadales</taxon>
        <taxon>Tetrabaenaceae</taxon>
        <taxon>Tetrabaena</taxon>
    </lineage>
</organism>
<dbReference type="GO" id="GO:0031023">
    <property type="term" value="P:microtubule organizing center organization"/>
    <property type="evidence" value="ECO:0007669"/>
    <property type="project" value="InterPro"/>
</dbReference>
<reference evidence="1 2" key="1">
    <citation type="journal article" date="2017" name="Mol. Biol. Evol.">
        <title>The 4-celled Tetrabaena socialis nuclear genome reveals the essential components for genetic control of cell number at the origin of multicellularity in the volvocine lineage.</title>
        <authorList>
            <person name="Featherston J."/>
            <person name="Arakaki Y."/>
            <person name="Hanschen E.R."/>
            <person name="Ferris P.J."/>
            <person name="Michod R.E."/>
            <person name="Olson B.J.S.C."/>
            <person name="Nozaki H."/>
            <person name="Durand P.M."/>
        </authorList>
    </citation>
    <scope>NUCLEOTIDE SEQUENCE [LARGE SCALE GENOMIC DNA]</scope>
    <source>
        <strain evidence="1 2">NIES-571</strain>
    </source>
</reference>
<evidence type="ECO:0000313" key="1">
    <source>
        <dbReference type="EMBL" id="PNH05635.1"/>
    </source>
</evidence>
<dbReference type="GO" id="GO:0007020">
    <property type="term" value="P:microtubule nucleation"/>
    <property type="evidence" value="ECO:0007669"/>
    <property type="project" value="TreeGrafter"/>
</dbReference>
<keyword evidence="2" id="KW-1185">Reference proteome</keyword>
<dbReference type="AlphaFoldDB" id="A0A2J7ZZE1"/>
<name>A0A2J7ZZE1_9CHLO</name>
<protein>
    <submittedName>
        <fullName evidence="1">Uncharacterized protein</fullName>
    </submittedName>
</protein>
<dbReference type="OrthoDB" id="527846at2759"/>
<sequence>MQPAGGGANPFAHILAVAQQTGIALPQPATSVPPLIKSTKSLVGAAEAHAAVLARVQGLRALKGAHSATDVLKQQDLCKLLQLANTNNKAIVLGQQEIAARVRTLKSRECIPVERHQQQQFVALLHAVFQSGPLLRQLYEDIAWAISATDPGSVWEDRLQPLLAALASCLAYEAALMQQEEALARVAPVVAGAAAGGMAT</sequence>
<comment type="caution">
    <text evidence="1">The sequence shown here is derived from an EMBL/GenBank/DDBJ whole genome shotgun (WGS) entry which is preliminary data.</text>
</comment>
<evidence type="ECO:0000313" key="2">
    <source>
        <dbReference type="Proteomes" id="UP000236333"/>
    </source>
</evidence>
<dbReference type="Proteomes" id="UP000236333">
    <property type="component" value="Unassembled WGS sequence"/>
</dbReference>
<proteinExistence type="predicted"/>
<dbReference type="PANTHER" id="PTHR16039:SF1">
    <property type="entry name" value="HAUS AUGMIN-LIKE COMPLEX SUBUNIT 2"/>
    <property type="match status" value="1"/>
</dbReference>
<dbReference type="PANTHER" id="PTHR16039">
    <property type="entry name" value="HAUS AUGMIN-LIKE COMPLEX SUBUNIT 2"/>
    <property type="match status" value="1"/>
</dbReference>
<gene>
    <name evidence="1" type="ORF">TSOC_008128</name>
</gene>